<gene>
    <name evidence="1" type="ORF">MM415B03524_0006</name>
</gene>
<accession>A0A6M3LCB3</accession>
<organism evidence="1">
    <name type="scientific">viral metagenome</name>
    <dbReference type="NCBI Taxonomy" id="1070528"/>
    <lineage>
        <taxon>unclassified sequences</taxon>
        <taxon>metagenomes</taxon>
        <taxon>organismal metagenomes</taxon>
    </lineage>
</organism>
<dbReference type="EMBL" id="MT142945">
    <property type="protein sequence ID" value="QJA90881.1"/>
    <property type="molecule type" value="Genomic_DNA"/>
</dbReference>
<proteinExistence type="predicted"/>
<sequence length="214" mass="24345">MIEAHEVVVHMESYIANPYWPEVDALIELQKKSGMNFQRTDEKRAATLLAYLQQCGMTMDDYRALEAKSQRPWYRLDDEDQTSEIVMPRHQLSGALVQTCNVSPSSVIKTSWAENLRTILRLEPWRTGKVQADKVFARYVKGESNQRRYQESPEIDDFDAHGEIRFDPDVIKPPKVEALLKYALCNVGIGACRKMAYGRGEFVSLTPVQGSASA</sequence>
<evidence type="ECO:0000313" key="1">
    <source>
        <dbReference type="EMBL" id="QJA90881.1"/>
    </source>
</evidence>
<name>A0A6M3LCB3_9ZZZZ</name>
<reference evidence="1" key="1">
    <citation type="submission" date="2020-03" db="EMBL/GenBank/DDBJ databases">
        <title>The deep terrestrial virosphere.</title>
        <authorList>
            <person name="Holmfeldt K."/>
            <person name="Nilsson E."/>
            <person name="Simone D."/>
            <person name="Lopez-Fernandez M."/>
            <person name="Wu X."/>
            <person name="de Brujin I."/>
            <person name="Lundin D."/>
            <person name="Andersson A."/>
            <person name="Bertilsson S."/>
            <person name="Dopson M."/>
        </authorList>
    </citation>
    <scope>NUCLEOTIDE SEQUENCE</scope>
    <source>
        <strain evidence="1">MM415B03524</strain>
    </source>
</reference>
<dbReference type="AlphaFoldDB" id="A0A6M3LCB3"/>
<protein>
    <submittedName>
        <fullName evidence="1">Uncharacterized protein</fullName>
    </submittedName>
</protein>